<organism evidence="2 3">
    <name type="scientific">Candidatus Faecenecus gallistercoris</name>
    <dbReference type="NCBI Taxonomy" id="2840793"/>
    <lineage>
        <taxon>Bacteria</taxon>
        <taxon>Bacillati</taxon>
        <taxon>Bacillota</taxon>
        <taxon>Bacillota incertae sedis</taxon>
        <taxon>Candidatus Faecenecus</taxon>
    </lineage>
</organism>
<dbReference type="Pfam" id="PF12392">
    <property type="entry name" value="DUF3656"/>
    <property type="match status" value="1"/>
</dbReference>
<dbReference type="PANTHER" id="PTHR30217:SF10">
    <property type="entry name" value="23S RRNA 5-HYDROXYCYTIDINE C2501 SYNTHASE"/>
    <property type="match status" value="1"/>
</dbReference>
<proteinExistence type="predicted"/>
<comment type="caution">
    <text evidence="2">The sequence shown here is derived from an EMBL/GenBank/DDBJ whole genome shotgun (WGS) entry which is preliminary data.</text>
</comment>
<evidence type="ECO:0000313" key="3">
    <source>
        <dbReference type="Proteomes" id="UP000886725"/>
    </source>
</evidence>
<dbReference type="InterPro" id="IPR020988">
    <property type="entry name" value="Pept_U32_collagenase"/>
</dbReference>
<dbReference type="InterPro" id="IPR051454">
    <property type="entry name" value="RNA/ubiquinone_mod_enzymes"/>
</dbReference>
<evidence type="ECO:0000259" key="1">
    <source>
        <dbReference type="Pfam" id="PF12392"/>
    </source>
</evidence>
<evidence type="ECO:0000313" key="2">
    <source>
        <dbReference type="EMBL" id="HIQ64662.1"/>
    </source>
</evidence>
<feature type="domain" description="Peptidase U32 collagenase" evidence="1">
    <location>
        <begin position="384"/>
        <end position="493"/>
    </location>
</feature>
<dbReference type="Proteomes" id="UP000886725">
    <property type="component" value="Unassembled WGS sequence"/>
</dbReference>
<dbReference type="InterPro" id="IPR001539">
    <property type="entry name" value="Peptidase_U32"/>
</dbReference>
<dbReference type="EMBL" id="DVFU01000059">
    <property type="protein sequence ID" value="HIQ64662.1"/>
    <property type="molecule type" value="Genomic_DNA"/>
</dbReference>
<protein>
    <submittedName>
        <fullName evidence="2">U32 family peptidase</fullName>
    </submittedName>
</protein>
<dbReference type="Pfam" id="PF01136">
    <property type="entry name" value="Peptidase_U32"/>
    <property type="match status" value="1"/>
</dbReference>
<reference evidence="2" key="2">
    <citation type="journal article" date="2021" name="PeerJ">
        <title>Extensive microbial diversity within the chicken gut microbiome revealed by metagenomics and culture.</title>
        <authorList>
            <person name="Gilroy R."/>
            <person name="Ravi A."/>
            <person name="Getino M."/>
            <person name="Pursley I."/>
            <person name="Horton D.L."/>
            <person name="Alikhan N.F."/>
            <person name="Baker D."/>
            <person name="Gharbi K."/>
            <person name="Hall N."/>
            <person name="Watson M."/>
            <person name="Adriaenssens E.M."/>
            <person name="Foster-Nyarko E."/>
            <person name="Jarju S."/>
            <person name="Secka A."/>
            <person name="Antonio M."/>
            <person name="Oren A."/>
            <person name="Chaudhuri R.R."/>
            <person name="La Ragione R."/>
            <person name="Hildebrand F."/>
            <person name="Pallen M.J."/>
        </authorList>
    </citation>
    <scope>NUCLEOTIDE SEQUENCE</scope>
    <source>
        <strain evidence="2">CHK165-10780</strain>
    </source>
</reference>
<accession>A0A9D0YZ72</accession>
<name>A0A9D0YZ72_9FIRM</name>
<gene>
    <name evidence="2" type="ORF">IAC85_02875</name>
</gene>
<dbReference type="PANTHER" id="PTHR30217">
    <property type="entry name" value="PEPTIDASE U32 FAMILY"/>
    <property type="match status" value="1"/>
</dbReference>
<reference evidence="2" key="1">
    <citation type="submission" date="2020-10" db="EMBL/GenBank/DDBJ databases">
        <authorList>
            <person name="Gilroy R."/>
        </authorList>
    </citation>
    <scope>NUCLEOTIDE SEQUENCE</scope>
    <source>
        <strain evidence="2">CHK165-10780</strain>
    </source>
</reference>
<sequence>MKRVELLAPAGDMDSLLAAVNNGADAVYIGGKKFGARKFAHNFDEQELKEAIQVCHTHGVKLYVTVNTLIHDTELEDALQALKFLYEIGVDAVIIQDIGLIRLARKYLKNLELHASTQMHTTNEEALQELKELGIKRAVLAREMTKEEIASLDTDLELEVFVHGALCVSYSGQCLFSSLVLNRSGNRGECAGMCRLPYRLKVDGTVQKKESSYLLSPKELMTLPKLKEILDLDKISSFKIEGRMKNATYVGYVTKLYRTAIDAYYNQKEYLLSTREENNLKSLFNREFTLGHFFKDSKRNLMNPNSPNHLGSELGKVTKVTKDKIQILLTEDLYQEDGIRFANGTGMVANKIYQNGLLVREGKTGSIVEVDNKVNLTETGQVRKTYNAKLEKEMKEVPERKQAIQITVEAIIGKPLKVTVSDGTHTAMASSYIVEKAKTAPVTKERIAYQMEKLGGTSYVATEIHVNSSPNAFIPIGNLNDVRRKAIDELERQETKTKTVSLNWHLPKRTYKMVTNIEPTISISVKSKEQLEAVLSLEPDRVYVTDEKLYQKYRERNDVYYRYPKVHPNYQEKERVVIGELGGFTNNPKEMITDYSLNAYNHETVHQYLKKANLVGLSVELTDGEIETLLETYYDVYGILPAVELLVYGRTELMMIKNDFSEVDRKKKYELEDRNHACYPLEFHKDAMILYHSKVKDEIDQVSKWLGKIRSFRIDLLEEDGETAKKIVNRLKKILLHP</sequence>
<dbReference type="AlphaFoldDB" id="A0A9D0YZ72"/>